<evidence type="ECO:0000256" key="6">
    <source>
        <dbReference type="SAM" id="Coils"/>
    </source>
</evidence>
<sequence>MSDFRVLFVDEGTSNLTEAIERRGFTVEVLSTCDSIFDTLDENIDGIVVNGGTDIELVSQIRDRLGVVPVFFLVDDETAVEPSSSEKGAISVERPESSGAVNALATRIERAVEFSQWASTARDSDSLYRTVVEQSHDAIFIAQDGGFRFWNRRMTELTGLSDDELAEIPLLDIIHPDDRDKVTEISEQRRQGGDAPVSYDVRLVDADGEIHECSANVKDIEYHGSYGVLVTMRDVTERRATEAQFRALVELARDIVTLVGSDGRIKYESPSVEDVLGFDQDELVGAHISDYTHPEDWERVEEAMQRSLQSGEDKKEPIRYRHQDADGNWRWLESVGTNQTDTSVGGFVITTRDVTEQRTYEERLQRHESIVESIRQGAYVVDREAIIQYVNEAAVARISIPREKFIGQHISVAREVDLLNDDQYERVKSVLDDVLRGESNGERFEIELSRPNGDYVIEFAISPIVDEDGSITGAVGISTDITERKRYEEQLNALHVSTRELTAATSREQVAEVVCDAANGVLNYNISGVLLYDESTDTLVPTAFTEEAQEMFGDIPPLPRGTGFSWEVFESGEPHLYDDFESSPHRFNPVAEIKEELVVPIPDHGVFFVGSVDEGTLADQRLTLAKVLASNTRAALDRVEREQLLRQRERELARQNEQLESFASAVSHDLQNPLNVAMGYLELAQEQFDSDELARVQVAHERMETIIQDVLALARSGQTVDEVEPLPLKRVVAEAWNTVATSSPEATLKIDGIAEVDAHHGRLRQLFENLLSNAIRHGGDDVTIRVGPLEARPGFYVEDDGPGIPPDERSRVFESGYTTSPEGTGFGLSVVISVVNAHGWDIDVSEGDGGGARFEITTETGR</sequence>
<dbReference type="SUPFAM" id="SSF55785">
    <property type="entry name" value="PYP-like sensor domain (PAS domain)"/>
    <property type="match status" value="3"/>
</dbReference>
<dbReference type="SUPFAM" id="SSF47384">
    <property type="entry name" value="Homodimeric domain of signal transducing histidine kinase"/>
    <property type="match status" value="1"/>
</dbReference>
<dbReference type="Pfam" id="PF08447">
    <property type="entry name" value="PAS_3"/>
    <property type="match status" value="1"/>
</dbReference>
<dbReference type="EC" id="2.7.13.3" evidence="2"/>
<keyword evidence="5" id="KW-0418">Kinase</keyword>
<feature type="domain" description="Histidine kinase" evidence="7">
    <location>
        <begin position="665"/>
        <end position="862"/>
    </location>
</feature>
<dbReference type="AlphaFoldDB" id="I3R5T2"/>
<dbReference type="CDD" id="cd00130">
    <property type="entry name" value="PAS"/>
    <property type="match status" value="3"/>
</dbReference>
<dbReference type="SMART" id="SM00086">
    <property type="entry name" value="PAC"/>
    <property type="match status" value="3"/>
</dbReference>
<feature type="domain" description="PAS" evidence="8">
    <location>
        <begin position="241"/>
        <end position="311"/>
    </location>
</feature>
<dbReference type="SUPFAM" id="SSF55874">
    <property type="entry name" value="ATPase domain of HSP90 chaperone/DNA topoisomerase II/histidine kinase"/>
    <property type="match status" value="1"/>
</dbReference>
<reference evidence="11 16" key="4">
    <citation type="submission" date="2014-04" db="EMBL/GenBank/DDBJ databases">
        <title>Transcriptional profiles of Haloferax mediterranei on the basis of nitrogen availability.</title>
        <authorList>
            <person name="Bautista V."/>
        </authorList>
    </citation>
    <scope>NUCLEOTIDE SEQUENCE [LARGE SCALE GENOMIC DNA]</scope>
    <source>
        <strain evidence="11">ATCC 33500</strain>
        <strain evidence="16">ATCC 33500 / DSM 1411 / JCM 8866 / NBRC 14739 / NCIMB 2177 / R-4</strain>
    </source>
</reference>
<dbReference type="Gene3D" id="1.10.287.130">
    <property type="match status" value="1"/>
</dbReference>
<dbReference type="InterPro" id="IPR000014">
    <property type="entry name" value="PAS"/>
</dbReference>
<feature type="domain" description="PAS" evidence="8">
    <location>
        <begin position="363"/>
        <end position="438"/>
    </location>
</feature>
<dbReference type="InterPro" id="IPR001610">
    <property type="entry name" value="PAC"/>
</dbReference>
<evidence type="ECO:0000259" key="7">
    <source>
        <dbReference type="PROSITE" id="PS50109"/>
    </source>
</evidence>
<dbReference type="eggNOG" id="arCOG02333">
    <property type="taxonomic scope" value="Archaea"/>
</dbReference>
<reference evidence="10" key="1">
    <citation type="journal article" date="2012" name="Appl. Environ. Microbiol.">
        <title>Identification of the haloarchaeal phasin (PhaP) that functions in polyhydroxyalkanoate accumulation and granule formation in Haloferax mediterranei.</title>
        <authorList>
            <person name="Cai S."/>
            <person name="Cai L."/>
            <person name="Liu H."/>
            <person name="Liu X."/>
            <person name="Han J."/>
            <person name="Zhou J."/>
            <person name="Xiang H."/>
        </authorList>
    </citation>
    <scope>NUCLEOTIDE SEQUENCE</scope>
    <source>
        <strain evidence="10">CGMCC 1.2087</strain>
    </source>
</reference>
<dbReference type="GO" id="GO:0006355">
    <property type="term" value="P:regulation of DNA-templated transcription"/>
    <property type="evidence" value="ECO:0007669"/>
    <property type="project" value="InterPro"/>
</dbReference>
<dbReference type="GeneID" id="40155193"/>
<evidence type="ECO:0000313" key="14">
    <source>
        <dbReference type="Proteomes" id="UP000006469"/>
    </source>
</evidence>
<dbReference type="KEGG" id="hme:HFX_1895"/>
<dbReference type="InterPro" id="IPR003594">
    <property type="entry name" value="HATPase_dom"/>
</dbReference>
<dbReference type="Pfam" id="PF02518">
    <property type="entry name" value="HATPase_c"/>
    <property type="match status" value="1"/>
</dbReference>
<reference evidence="10" key="5">
    <citation type="submission" date="2014-05" db="EMBL/GenBank/DDBJ databases">
        <authorList>
            <person name="Wang L."/>
            <person name="Yang H."/>
            <person name="Xiang H."/>
        </authorList>
    </citation>
    <scope>NUCLEOTIDE SEQUENCE</scope>
    <source>
        <strain evidence="10">CGMCC 1.2087</strain>
    </source>
</reference>
<dbReference type="Gene3D" id="3.30.565.10">
    <property type="entry name" value="Histidine kinase-like ATPase, C-terminal domain"/>
    <property type="match status" value="1"/>
</dbReference>
<dbReference type="InterPro" id="IPR003661">
    <property type="entry name" value="HisK_dim/P_dom"/>
</dbReference>
<feature type="coiled-coil region" evidence="6">
    <location>
        <begin position="638"/>
        <end position="665"/>
    </location>
</feature>
<keyword evidence="3" id="KW-0597">Phosphoprotein</keyword>
<evidence type="ECO:0000313" key="13">
    <source>
        <dbReference type="EMBL" id="QCQ74151.1"/>
    </source>
</evidence>
<dbReference type="EMBL" id="CP007551">
    <property type="protein sequence ID" value="AHZ22984.1"/>
    <property type="molecule type" value="Genomic_DNA"/>
</dbReference>
<dbReference type="CDD" id="cd00082">
    <property type="entry name" value="HisKA"/>
    <property type="match status" value="1"/>
</dbReference>
<dbReference type="Gene3D" id="3.30.450.20">
    <property type="entry name" value="PAS domain"/>
    <property type="match status" value="3"/>
</dbReference>
<evidence type="ECO:0000313" key="12">
    <source>
        <dbReference type="EMBL" id="ELZ99911.1"/>
    </source>
</evidence>
<dbReference type="InterPro" id="IPR029016">
    <property type="entry name" value="GAF-like_dom_sf"/>
</dbReference>
<dbReference type="GO" id="GO:0000155">
    <property type="term" value="F:phosphorelay sensor kinase activity"/>
    <property type="evidence" value="ECO:0007669"/>
    <property type="project" value="InterPro"/>
</dbReference>
<dbReference type="Gene3D" id="3.30.450.40">
    <property type="match status" value="1"/>
</dbReference>
<dbReference type="NCBIfam" id="TIGR00229">
    <property type="entry name" value="sensory_box"/>
    <property type="match status" value="3"/>
</dbReference>
<evidence type="ECO:0000259" key="8">
    <source>
        <dbReference type="PROSITE" id="PS50112"/>
    </source>
</evidence>
<comment type="catalytic activity">
    <reaction evidence="1">
        <text>ATP + protein L-histidine = ADP + protein N-phospho-L-histidine.</text>
        <dbReference type="EC" id="2.7.13.3"/>
    </reaction>
</comment>
<evidence type="ECO:0000259" key="9">
    <source>
        <dbReference type="PROSITE" id="PS50113"/>
    </source>
</evidence>
<dbReference type="Pfam" id="PF13185">
    <property type="entry name" value="GAF_2"/>
    <property type="match status" value="1"/>
</dbReference>
<dbReference type="InterPro" id="IPR013767">
    <property type="entry name" value="PAS_fold"/>
</dbReference>
<keyword evidence="4" id="KW-0808">Transferase</keyword>
<dbReference type="PROSITE" id="PS50109">
    <property type="entry name" value="HIS_KIN"/>
    <property type="match status" value="1"/>
</dbReference>
<evidence type="ECO:0000256" key="5">
    <source>
        <dbReference type="ARBA" id="ARBA00022777"/>
    </source>
</evidence>
<feature type="domain" description="PAS" evidence="8">
    <location>
        <begin position="124"/>
        <end position="193"/>
    </location>
</feature>
<gene>
    <name evidence="10" type="ordered locus">HFX_1895</name>
    <name evidence="11" type="ORF">BM92_10200</name>
    <name evidence="12" type="ORF">C439_11268</name>
    <name evidence="13" type="ORF">E6P09_02210</name>
</gene>
<evidence type="ECO:0000256" key="2">
    <source>
        <dbReference type="ARBA" id="ARBA00012438"/>
    </source>
</evidence>
<dbReference type="InterPro" id="IPR013656">
    <property type="entry name" value="PAS_4"/>
</dbReference>
<dbReference type="InterPro" id="IPR035965">
    <property type="entry name" value="PAS-like_dom_sf"/>
</dbReference>
<dbReference type="SUPFAM" id="SSF55781">
    <property type="entry name" value="GAF domain-like"/>
    <property type="match status" value="1"/>
</dbReference>
<dbReference type="EMBL" id="CP039139">
    <property type="protein sequence ID" value="QCQ74151.1"/>
    <property type="molecule type" value="Genomic_DNA"/>
</dbReference>
<dbReference type="Pfam" id="PF08448">
    <property type="entry name" value="PAS_4"/>
    <property type="match status" value="1"/>
</dbReference>
<feature type="domain" description="PAC" evidence="9">
    <location>
        <begin position="316"/>
        <end position="366"/>
    </location>
</feature>
<keyword evidence="15" id="KW-1185">Reference proteome</keyword>
<evidence type="ECO:0000313" key="16">
    <source>
        <dbReference type="Proteomes" id="UP000027075"/>
    </source>
</evidence>
<dbReference type="InterPro" id="IPR052162">
    <property type="entry name" value="Sensor_kinase/Photoreceptor"/>
</dbReference>
<reference evidence="12 15" key="3">
    <citation type="journal article" date="2014" name="PLoS Genet.">
        <title>Phylogenetically driven sequencing of extremely halophilic archaea reveals strategies for static and dynamic osmo-response.</title>
        <authorList>
            <person name="Becker E.A."/>
            <person name="Seitzer P.M."/>
            <person name="Tritt A."/>
            <person name="Larsen D."/>
            <person name="Krusor M."/>
            <person name="Yao A.I."/>
            <person name="Wu D."/>
            <person name="Madern D."/>
            <person name="Eisen J.A."/>
            <person name="Darling A.E."/>
            <person name="Facciotti M.T."/>
        </authorList>
    </citation>
    <scope>NUCLEOTIDE SEQUENCE [LARGE SCALE GENOMIC DNA]</scope>
    <source>
        <strain evidence="12">ATCC 33500</strain>
        <strain evidence="15">ATCC 33500 / DSM 1411 / JCM 8866 / NBRC 14739 / NCIMB 2177 / R-4</strain>
    </source>
</reference>
<dbReference type="STRING" id="523841.HFX_1895"/>
<evidence type="ECO:0000313" key="10">
    <source>
        <dbReference type="EMBL" id="AFK19592.1"/>
    </source>
</evidence>
<dbReference type="InterPro" id="IPR004358">
    <property type="entry name" value="Sig_transdc_His_kin-like_C"/>
</dbReference>
<dbReference type="InterPro" id="IPR036890">
    <property type="entry name" value="HATPase_C_sf"/>
</dbReference>
<evidence type="ECO:0000313" key="17">
    <source>
        <dbReference type="Proteomes" id="UP000299011"/>
    </source>
</evidence>
<dbReference type="InterPro" id="IPR000700">
    <property type="entry name" value="PAS-assoc_C"/>
</dbReference>
<dbReference type="OrthoDB" id="342253at2157"/>
<dbReference type="PRINTS" id="PR00344">
    <property type="entry name" value="BCTRLSENSOR"/>
</dbReference>
<dbReference type="SMART" id="SM00065">
    <property type="entry name" value="GAF"/>
    <property type="match status" value="1"/>
</dbReference>
<dbReference type="Proteomes" id="UP000299011">
    <property type="component" value="Chromosome"/>
</dbReference>
<dbReference type="PROSITE" id="PS50113">
    <property type="entry name" value="PAC"/>
    <property type="match status" value="3"/>
</dbReference>
<dbReference type="InterPro" id="IPR003018">
    <property type="entry name" value="GAF"/>
</dbReference>
<organism evidence="10 14">
    <name type="scientific">Haloferax mediterranei (strain ATCC 33500 / DSM 1411 / JCM 8866 / NBRC 14739 / NCIMB 2177 / R-4)</name>
    <name type="common">Halobacterium mediterranei</name>
    <dbReference type="NCBI Taxonomy" id="523841"/>
    <lineage>
        <taxon>Archaea</taxon>
        <taxon>Methanobacteriati</taxon>
        <taxon>Methanobacteriota</taxon>
        <taxon>Stenosarchaea group</taxon>
        <taxon>Halobacteria</taxon>
        <taxon>Halobacteriales</taxon>
        <taxon>Haloferacaceae</taxon>
        <taxon>Haloferax</taxon>
    </lineage>
</organism>
<dbReference type="PaxDb" id="523841-HFX_1895"/>
<name>I3R5T2_HALMT</name>
<dbReference type="EMBL" id="AOLO01000009">
    <property type="protein sequence ID" value="ELZ99911.1"/>
    <property type="molecule type" value="Genomic_DNA"/>
</dbReference>
<evidence type="ECO:0000313" key="11">
    <source>
        <dbReference type="EMBL" id="AHZ22984.1"/>
    </source>
</evidence>
<evidence type="ECO:0000256" key="1">
    <source>
        <dbReference type="ARBA" id="ARBA00000085"/>
    </source>
</evidence>
<dbReference type="SMART" id="SM00388">
    <property type="entry name" value="HisKA"/>
    <property type="match status" value="1"/>
</dbReference>
<dbReference type="Pfam" id="PF00512">
    <property type="entry name" value="HisKA"/>
    <property type="match status" value="1"/>
</dbReference>
<reference evidence="13 17" key="6">
    <citation type="submission" date="2019-04" db="EMBL/GenBank/DDBJ databases">
        <title>Methylomes of two halophilic Archaea, Haloarcula marismortui and Haloferax mediterranei.</title>
        <authorList>
            <person name="DasSarma S."/>
            <person name="DasSarma P."/>
            <person name="DasSarma S."/>
            <person name="Fomenkov A."/>
            <person name="Vincze T."/>
            <person name="Anton B.P."/>
            <person name="Roberts R.J."/>
        </authorList>
    </citation>
    <scope>NUCLEOTIDE SEQUENCE [LARGE SCALE GENOMIC DNA]</scope>
    <source>
        <strain evidence="13">ATCC 33500</strain>
        <strain evidence="17">ATCC 33500 / DSM 1411 / JCM 8866 / NBRC 14739 / NCIMB 2177 / R-4</strain>
    </source>
</reference>
<dbReference type="Proteomes" id="UP000006469">
    <property type="component" value="Chromosome"/>
</dbReference>
<dbReference type="PANTHER" id="PTHR43304:SF1">
    <property type="entry name" value="PAC DOMAIN-CONTAINING PROTEIN"/>
    <property type="match status" value="1"/>
</dbReference>
<dbReference type="EMBL" id="CP001868">
    <property type="protein sequence ID" value="AFK19592.1"/>
    <property type="molecule type" value="Genomic_DNA"/>
</dbReference>
<dbReference type="PROSITE" id="PS50112">
    <property type="entry name" value="PAS"/>
    <property type="match status" value="3"/>
</dbReference>
<evidence type="ECO:0000256" key="4">
    <source>
        <dbReference type="ARBA" id="ARBA00022679"/>
    </source>
</evidence>
<feature type="domain" description="PAC" evidence="9">
    <location>
        <begin position="442"/>
        <end position="493"/>
    </location>
</feature>
<dbReference type="InterPro" id="IPR036097">
    <property type="entry name" value="HisK_dim/P_sf"/>
</dbReference>
<dbReference type="eggNOG" id="arCOG02385">
    <property type="taxonomic scope" value="Archaea"/>
</dbReference>
<dbReference type="Pfam" id="PF00989">
    <property type="entry name" value="PAS"/>
    <property type="match status" value="1"/>
</dbReference>
<dbReference type="eggNOG" id="arCOG02348">
    <property type="taxonomic scope" value="Archaea"/>
</dbReference>
<dbReference type="CDD" id="cd00075">
    <property type="entry name" value="HATPase"/>
    <property type="match status" value="1"/>
</dbReference>
<accession>I3R5T2</accession>
<dbReference type="PATRIC" id="fig|523841.21.peg.2278"/>
<protein>
    <recommendedName>
        <fullName evidence="2">histidine kinase</fullName>
        <ecNumber evidence="2">2.7.13.3</ecNumber>
    </recommendedName>
</protein>
<evidence type="ECO:0000313" key="15">
    <source>
        <dbReference type="Proteomes" id="UP000011603"/>
    </source>
</evidence>
<dbReference type="RefSeq" id="WP_004059236.1">
    <property type="nucleotide sequence ID" value="NC_017941.2"/>
</dbReference>
<reference evidence="10 14" key="2">
    <citation type="journal article" date="2012" name="J. Bacteriol.">
        <title>Complete genome sequence of the metabolically versatile halophilic archaeon Haloferax mediterranei, a poly(3-hydroxybutyrate-co-3-hydroxyvalerate) producer.</title>
        <authorList>
            <person name="Han J."/>
            <person name="Zhang F."/>
            <person name="Hou J."/>
            <person name="Liu X."/>
            <person name="Li M."/>
            <person name="Liu H."/>
            <person name="Cai L."/>
            <person name="Zhang B."/>
            <person name="Chen Y."/>
            <person name="Zhou J."/>
            <person name="Hu S."/>
            <person name="Xiang H."/>
        </authorList>
    </citation>
    <scope>NUCLEOTIDE SEQUENCE [LARGE SCALE GENOMIC DNA]</scope>
    <source>
        <strain evidence="14">ATCC 33500 / DSM 1411 / JCM 8866 / NBRC 14739 / NCIMB 2177 / R-4</strain>
        <strain evidence="10">CGMCC 1.2087</strain>
    </source>
</reference>
<dbReference type="SMART" id="SM00387">
    <property type="entry name" value="HATPase_c"/>
    <property type="match status" value="1"/>
</dbReference>
<feature type="domain" description="PAC" evidence="9">
    <location>
        <begin position="197"/>
        <end position="247"/>
    </location>
</feature>
<dbReference type="InterPro" id="IPR005467">
    <property type="entry name" value="His_kinase_dom"/>
</dbReference>
<dbReference type="HOGENOM" id="CLU_000445_114_58_2"/>
<dbReference type="PANTHER" id="PTHR43304">
    <property type="entry name" value="PHYTOCHROME-LIKE PROTEIN CPH1"/>
    <property type="match status" value="1"/>
</dbReference>
<dbReference type="SMART" id="SM00091">
    <property type="entry name" value="PAS"/>
    <property type="match status" value="4"/>
</dbReference>
<dbReference type="InterPro" id="IPR013655">
    <property type="entry name" value="PAS_fold_3"/>
</dbReference>
<evidence type="ECO:0000256" key="3">
    <source>
        <dbReference type="ARBA" id="ARBA00022553"/>
    </source>
</evidence>
<proteinExistence type="predicted"/>
<keyword evidence="6" id="KW-0175">Coiled coil</keyword>
<dbReference type="Proteomes" id="UP000027075">
    <property type="component" value="Chromosome"/>
</dbReference>
<dbReference type="Proteomes" id="UP000011603">
    <property type="component" value="Unassembled WGS sequence"/>
</dbReference>